<dbReference type="GeneID" id="59343481"/>
<keyword evidence="7" id="KW-1185">Reference proteome</keyword>
<evidence type="ECO:0000256" key="4">
    <source>
        <dbReference type="SAM" id="SignalP"/>
    </source>
</evidence>
<keyword evidence="4" id="KW-0732">Signal</keyword>
<dbReference type="InterPro" id="IPR033140">
    <property type="entry name" value="Lipase_GDXG_put_SER_AS"/>
</dbReference>
<feature type="active site" evidence="3">
    <location>
        <position position="182"/>
    </location>
</feature>
<accession>A0A8H6SUQ1</accession>
<dbReference type="EMBL" id="JACAZF010000004">
    <property type="protein sequence ID" value="KAF7306238.1"/>
    <property type="molecule type" value="Genomic_DNA"/>
</dbReference>
<feature type="domain" description="Alpha/beta hydrolase fold-3" evidence="5">
    <location>
        <begin position="103"/>
        <end position="328"/>
    </location>
</feature>
<dbReference type="AlphaFoldDB" id="A0A8H6SUQ1"/>
<evidence type="ECO:0000256" key="1">
    <source>
        <dbReference type="ARBA" id="ARBA00010515"/>
    </source>
</evidence>
<dbReference type="Pfam" id="PF07859">
    <property type="entry name" value="Abhydrolase_3"/>
    <property type="match status" value="1"/>
</dbReference>
<gene>
    <name evidence="6" type="ORF">MIND_00414400</name>
</gene>
<evidence type="ECO:0000256" key="2">
    <source>
        <dbReference type="ARBA" id="ARBA00022801"/>
    </source>
</evidence>
<dbReference type="RefSeq" id="XP_037221257.1">
    <property type="nucleotide sequence ID" value="XM_037360965.1"/>
</dbReference>
<reference evidence="6" key="1">
    <citation type="submission" date="2020-05" db="EMBL/GenBank/DDBJ databases">
        <title>Mycena genomes resolve the evolution of fungal bioluminescence.</title>
        <authorList>
            <person name="Tsai I.J."/>
        </authorList>
    </citation>
    <scope>NUCLEOTIDE SEQUENCE</scope>
    <source>
        <strain evidence="6">171206Taipei</strain>
    </source>
</reference>
<dbReference type="OrthoDB" id="2152029at2759"/>
<protein>
    <submittedName>
        <fullName evidence="6">Abhydrolase-3 domain-containing protein</fullName>
    </submittedName>
</protein>
<dbReference type="PANTHER" id="PTHR48081">
    <property type="entry name" value="AB HYDROLASE SUPERFAMILY PROTEIN C4A8.06C"/>
    <property type="match status" value="1"/>
</dbReference>
<dbReference type="InterPro" id="IPR050300">
    <property type="entry name" value="GDXG_lipolytic_enzyme"/>
</dbReference>
<comment type="caution">
    <text evidence="6">The sequence shown here is derived from an EMBL/GenBank/DDBJ whole genome shotgun (WGS) entry which is preliminary data.</text>
</comment>
<evidence type="ECO:0000256" key="3">
    <source>
        <dbReference type="PROSITE-ProRule" id="PRU10038"/>
    </source>
</evidence>
<sequence length="363" mass="40244">MNESAVHPVLLAIRLVPLPAVLLWTLLTQTTAAHNRDKTVKRILADKFLQYLLARLPVTVTETTFDVYHRWARKSGNPVVVDELGDDARLLWLTEKRPGEDVLLVFHGGAYILPAPDFALSFWRYIGDRVSEHGTGMSVVMLNYTLAPTRTFPAQLNQARLALEFLINSGLHAQQIHVAGDSAGGNLALQLMSHMLHPHPDVPRLQLPPNQTLGGLYLLSPSTALGTARPSWKSNAPYDYMPVSKVPADDGATIRATLGVPPEYIPFAEPSRVPDDWFNGLEALVDYALVTAGSHEVMRDDIVFFADVLKKQSKLEVEMFVQSGGVHVDMALDFLVRETRRERLSSVTALFIERLATRVNASL</sequence>
<dbReference type="InterPro" id="IPR013094">
    <property type="entry name" value="AB_hydrolase_3"/>
</dbReference>
<name>A0A8H6SUQ1_9AGAR</name>
<evidence type="ECO:0000313" key="6">
    <source>
        <dbReference type="EMBL" id="KAF7306238.1"/>
    </source>
</evidence>
<proteinExistence type="inferred from homology"/>
<evidence type="ECO:0000313" key="7">
    <source>
        <dbReference type="Proteomes" id="UP000636479"/>
    </source>
</evidence>
<dbReference type="Gene3D" id="3.40.50.1820">
    <property type="entry name" value="alpha/beta hydrolase"/>
    <property type="match status" value="1"/>
</dbReference>
<dbReference type="InterPro" id="IPR029058">
    <property type="entry name" value="AB_hydrolase_fold"/>
</dbReference>
<feature type="chain" id="PRO_5034104367" evidence="4">
    <location>
        <begin position="33"/>
        <end position="363"/>
    </location>
</feature>
<dbReference type="PANTHER" id="PTHR48081:SF31">
    <property type="entry name" value="STERYL ACETYL HYDROLASE MUG81-RELATED"/>
    <property type="match status" value="1"/>
</dbReference>
<feature type="signal peptide" evidence="4">
    <location>
        <begin position="1"/>
        <end position="32"/>
    </location>
</feature>
<dbReference type="GO" id="GO:0016787">
    <property type="term" value="F:hydrolase activity"/>
    <property type="evidence" value="ECO:0007669"/>
    <property type="project" value="UniProtKB-KW"/>
</dbReference>
<keyword evidence="2 6" id="KW-0378">Hydrolase</keyword>
<evidence type="ECO:0000259" key="5">
    <source>
        <dbReference type="Pfam" id="PF07859"/>
    </source>
</evidence>
<dbReference type="PROSITE" id="PS01174">
    <property type="entry name" value="LIPASE_GDXG_SER"/>
    <property type="match status" value="1"/>
</dbReference>
<dbReference type="Proteomes" id="UP000636479">
    <property type="component" value="Unassembled WGS sequence"/>
</dbReference>
<dbReference type="SUPFAM" id="SSF53474">
    <property type="entry name" value="alpha/beta-Hydrolases"/>
    <property type="match status" value="1"/>
</dbReference>
<comment type="similarity">
    <text evidence="1">Belongs to the 'GDXG' lipolytic enzyme family.</text>
</comment>
<organism evidence="6 7">
    <name type="scientific">Mycena indigotica</name>
    <dbReference type="NCBI Taxonomy" id="2126181"/>
    <lineage>
        <taxon>Eukaryota</taxon>
        <taxon>Fungi</taxon>
        <taxon>Dikarya</taxon>
        <taxon>Basidiomycota</taxon>
        <taxon>Agaricomycotina</taxon>
        <taxon>Agaricomycetes</taxon>
        <taxon>Agaricomycetidae</taxon>
        <taxon>Agaricales</taxon>
        <taxon>Marasmiineae</taxon>
        <taxon>Mycenaceae</taxon>
        <taxon>Mycena</taxon>
    </lineage>
</organism>